<feature type="transmembrane region" description="Helical" evidence="1">
    <location>
        <begin position="53"/>
        <end position="73"/>
    </location>
</feature>
<sequence length="174" mass="18012">MTPVQKVAMGLVLVVVDAWFAGFDAVPDLLGWVLVMLGLHGLRTALPSPVTLTALAALAGVVSLALLSPSLLADTPESTLWLVSLPQTLFCLVLAGAMAALLGPPRPDLARRFGVLRWVFVLVAVLPVLLYGGGVDGLLVPTAVVAVAASVYLVYLLFRVPADVVAPARPAADA</sequence>
<organism evidence="2 3">
    <name type="scientific">Nocardioides jiangsuensis</name>
    <dbReference type="NCBI Taxonomy" id="2866161"/>
    <lineage>
        <taxon>Bacteria</taxon>
        <taxon>Bacillati</taxon>
        <taxon>Actinomycetota</taxon>
        <taxon>Actinomycetes</taxon>
        <taxon>Propionibacteriales</taxon>
        <taxon>Nocardioidaceae</taxon>
        <taxon>Nocardioides</taxon>
    </lineage>
</organism>
<keyword evidence="1" id="KW-1133">Transmembrane helix</keyword>
<name>A0ABS7RGI5_9ACTN</name>
<evidence type="ECO:0000313" key="3">
    <source>
        <dbReference type="Proteomes" id="UP000754710"/>
    </source>
</evidence>
<evidence type="ECO:0000256" key="1">
    <source>
        <dbReference type="SAM" id="Phobius"/>
    </source>
</evidence>
<keyword evidence="1" id="KW-0472">Membrane</keyword>
<feature type="transmembrane region" description="Helical" evidence="1">
    <location>
        <begin position="79"/>
        <end position="103"/>
    </location>
</feature>
<dbReference type="RefSeq" id="WP_221023854.1">
    <property type="nucleotide sequence ID" value="NZ_JAIEZQ010000001.1"/>
</dbReference>
<feature type="transmembrane region" description="Helical" evidence="1">
    <location>
        <begin position="138"/>
        <end position="158"/>
    </location>
</feature>
<dbReference type="Proteomes" id="UP000754710">
    <property type="component" value="Unassembled WGS sequence"/>
</dbReference>
<gene>
    <name evidence="2" type="ORF">K1X13_04825</name>
</gene>
<dbReference type="EMBL" id="JAIEZQ010000001">
    <property type="protein sequence ID" value="MBY9074144.1"/>
    <property type="molecule type" value="Genomic_DNA"/>
</dbReference>
<feature type="transmembrane region" description="Helical" evidence="1">
    <location>
        <begin position="115"/>
        <end position="132"/>
    </location>
</feature>
<proteinExistence type="predicted"/>
<evidence type="ECO:0000313" key="2">
    <source>
        <dbReference type="EMBL" id="MBY9074144.1"/>
    </source>
</evidence>
<keyword evidence="3" id="KW-1185">Reference proteome</keyword>
<feature type="transmembrane region" description="Helical" evidence="1">
    <location>
        <begin position="7"/>
        <end position="23"/>
    </location>
</feature>
<reference evidence="2 3" key="1">
    <citation type="submission" date="2021-08" db="EMBL/GenBank/DDBJ databases">
        <title>Nocardioides bacterium WL0053 sp. nov., isolated from the sediment.</title>
        <authorList>
            <person name="Wang L."/>
            <person name="Zhang D."/>
            <person name="Zhang A."/>
        </authorList>
    </citation>
    <scope>NUCLEOTIDE SEQUENCE [LARGE SCALE GENOMIC DNA]</scope>
    <source>
        <strain evidence="2 3">WL0053</strain>
    </source>
</reference>
<accession>A0ABS7RGI5</accession>
<keyword evidence="1" id="KW-0812">Transmembrane</keyword>
<comment type="caution">
    <text evidence="2">The sequence shown here is derived from an EMBL/GenBank/DDBJ whole genome shotgun (WGS) entry which is preliminary data.</text>
</comment>
<protein>
    <submittedName>
        <fullName evidence="2">Uncharacterized protein</fullName>
    </submittedName>
</protein>